<dbReference type="AlphaFoldDB" id="A0A9Q1IRJ6"/>
<dbReference type="EMBL" id="JAINUF010000008">
    <property type="protein sequence ID" value="KAJ8351968.1"/>
    <property type="molecule type" value="Genomic_DNA"/>
</dbReference>
<proteinExistence type="predicted"/>
<evidence type="ECO:0000313" key="1">
    <source>
        <dbReference type="EMBL" id="KAJ8351968.1"/>
    </source>
</evidence>
<protein>
    <submittedName>
        <fullName evidence="1">Uncharacterized protein</fullName>
    </submittedName>
</protein>
<reference evidence="1" key="1">
    <citation type="journal article" date="2023" name="Science">
        <title>Genome structures resolve the early diversification of teleost fishes.</title>
        <authorList>
            <person name="Parey E."/>
            <person name="Louis A."/>
            <person name="Montfort J."/>
            <person name="Bouchez O."/>
            <person name="Roques C."/>
            <person name="Iampietro C."/>
            <person name="Lluch J."/>
            <person name="Castinel A."/>
            <person name="Donnadieu C."/>
            <person name="Desvignes T."/>
            <person name="Floi Bucao C."/>
            <person name="Jouanno E."/>
            <person name="Wen M."/>
            <person name="Mejri S."/>
            <person name="Dirks R."/>
            <person name="Jansen H."/>
            <person name="Henkel C."/>
            <person name="Chen W.J."/>
            <person name="Zahm M."/>
            <person name="Cabau C."/>
            <person name="Klopp C."/>
            <person name="Thompson A.W."/>
            <person name="Robinson-Rechavi M."/>
            <person name="Braasch I."/>
            <person name="Lecointre G."/>
            <person name="Bobe J."/>
            <person name="Postlethwait J.H."/>
            <person name="Berthelot C."/>
            <person name="Roest Crollius H."/>
            <person name="Guiguen Y."/>
        </authorList>
    </citation>
    <scope>NUCLEOTIDE SEQUENCE</scope>
    <source>
        <strain evidence="1">WJC10195</strain>
    </source>
</reference>
<sequence length="107" mass="12323">MTWASIADCLGISIATLFRRREQLGIAQNFHPIPDNQLDAMIREIIRNTPNAGAVLVQGSIVGRGLSIQRWRIRERLNAVDPVGTMFRRRHAIRRRVYNVRGPNHLW</sequence>
<gene>
    <name evidence="1" type="ORF">SKAU_G00234440</name>
</gene>
<comment type="caution">
    <text evidence="1">The sequence shown here is derived from an EMBL/GenBank/DDBJ whole genome shotgun (WGS) entry which is preliminary data.</text>
</comment>
<dbReference type="Proteomes" id="UP001152622">
    <property type="component" value="Chromosome 8"/>
</dbReference>
<dbReference type="PANTHER" id="PTHR46791:SF4">
    <property type="match status" value="1"/>
</dbReference>
<dbReference type="PANTHER" id="PTHR46791">
    <property type="entry name" value="EXPRESSED PROTEIN"/>
    <property type="match status" value="1"/>
</dbReference>
<accession>A0A9Q1IRJ6</accession>
<keyword evidence="2" id="KW-1185">Reference proteome</keyword>
<organism evidence="1 2">
    <name type="scientific">Synaphobranchus kaupii</name>
    <name type="common">Kaup's arrowtooth eel</name>
    <dbReference type="NCBI Taxonomy" id="118154"/>
    <lineage>
        <taxon>Eukaryota</taxon>
        <taxon>Metazoa</taxon>
        <taxon>Chordata</taxon>
        <taxon>Craniata</taxon>
        <taxon>Vertebrata</taxon>
        <taxon>Euteleostomi</taxon>
        <taxon>Actinopterygii</taxon>
        <taxon>Neopterygii</taxon>
        <taxon>Teleostei</taxon>
        <taxon>Anguilliformes</taxon>
        <taxon>Synaphobranchidae</taxon>
        <taxon>Synaphobranchus</taxon>
    </lineage>
</organism>
<name>A0A9Q1IRJ6_SYNKA</name>
<evidence type="ECO:0000313" key="2">
    <source>
        <dbReference type="Proteomes" id="UP001152622"/>
    </source>
</evidence>
<dbReference type="OrthoDB" id="2686689at2759"/>